<evidence type="ECO:0000313" key="5">
    <source>
        <dbReference type="EMBL" id="OBZ86782.1"/>
    </source>
</evidence>
<dbReference type="Gene3D" id="1.10.472.80">
    <property type="entry name" value="Ypt/Rab-GAP domain of gyp1p, domain 3"/>
    <property type="match status" value="1"/>
</dbReference>
<protein>
    <submittedName>
        <fullName evidence="5">TBC1 domain family member 20</fullName>
    </submittedName>
</protein>
<dbReference type="STRING" id="101091.A0A1C7NCD6"/>
<dbReference type="GO" id="GO:0005096">
    <property type="term" value="F:GTPase activator activity"/>
    <property type="evidence" value="ECO:0007669"/>
    <property type="project" value="UniProtKB-KW"/>
</dbReference>
<gene>
    <name evidence="5" type="primary">Tbc1d20_0</name>
    <name evidence="5" type="ORF">A0J61_05169</name>
</gene>
<dbReference type="SMART" id="SM00164">
    <property type="entry name" value="TBC"/>
    <property type="match status" value="1"/>
</dbReference>
<organism evidence="5 6">
    <name type="scientific">Choanephora cucurbitarum</name>
    <dbReference type="NCBI Taxonomy" id="101091"/>
    <lineage>
        <taxon>Eukaryota</taxon>
        <taxon>Fungi</taxon>
        <taxon>Fungi incertae sedis</taxon>
        <taxon>Mucoromycota</taxon>
        <taxon>Mucoromycotina</taxon>
        <taxon>Mucoromycetes</taxon>
        <taxon>Mucorales</taxon>
        <taxon>Mucorineae</taxon>
        <taxon>Choanephoraceae</taxon>
        <taxon>Choanephoroideae</taxon>
        <taxon>Choanephora</taxon>
    </lineage>
</organism>
<feature type="non-terminal residue" evidence="5">
    <location>
        <position position="417"/>
    </location>
</feature>
<dbReference type="FunCoup" id="A0A1C7NCD6">
    <property type="interactions" value="320"/>
</dbReference>
<feature type="domain" description="Rab-GAP TBC" evidence="4">
    <location>
        <begin position="59"/>
        <end position="249"/>
    </location>
</feature>
<sequence>MKRKQKQKRKQTKKKTGHYGYKDSPAHENEAFQITFKINQALKTENFSLLREIGRESGFHSDAIRRRVWPFLLHCTDYEMDKVIEGSLEVPHKDESQVKLDVVRSFNSFPKNIDDQEKEKLQAQLDQVITHVLRSYPSLHYYQGFHDICCVFILLFGVKYACKLMESVALFYLRYPFFYEMFMNMEPVLKQLTILDTLIRLKDQELHAFISEAGVLPYYSLSWVITWCSHDLDDLEKLTRLFDLFLCSNPFMPVYFAAAVVLSRRDQVLALPCDISTIHSFLTKLPKDIDVHSLCQIACDLEAEYSVYDVQCLSQVPLDQESAVNRYTHDWIPIDNLDDLNHIVQDQIIPILKDQHNRTPIELSSPKLKAEQEDNPSDVVLAKLRSWATKDIALYTLFTVSAGVGLLAIVMSNTDIV</sequence>
<proteinExistence type="predicted"/>
<dbReference type="SUPFAM" id="SSF47923">
    <property type="entry name" value="Ypt/Rab-GAP domain of gyp1p"/>
    <property type="match status" value="2"/>
</dbReference>
<dbReference type="OrthoDB" id="206700at2759"/>
<keyword evidence="3" id="KW-0812">Transmembrane</keyword>
<dbReference type="GO" id="GO:0006888">
    <property type="term" value="P:endoplasmic reticulum to Golgi vesicle-mediated transport"/>
    <property type="evidence" value="ECO:0007669"/>
    <property type="project" value="TreeGrafter"/>
</dbReference>
<dbReference type="Gene3D" id="1.10.8.1310">
    <property type="match status" value="1"/>
</dbReference>
<dbReference type="GO" id="GO:0005789">
    <property type="term" value="C:endoplasmic reticulum membrane"/>
    <property type="evidence" value="ECO:0007669"/>
    <property type="project" value="TreeGrafter"/>
</dbReference>
<dbReference type="PROSITE" id="PS50086">
    <property type="entry name" value="TBC_RABGAP"/>
    <property type="match status" value="1"/>
</dbReference>
<evidence type="ECO:0000256" key="3">
    <source>
        <dbReference type="SAM" id="Phobius"/>
    </source>
</evidence>
<evidence type="ECO:0000313" key="6">
    <source>
        <dbReference type="Proteomes" id="UP000093000"/>
    </source>
</evidence>
<keyword evidence="3" id="KW-0472">Membrane</keyword>
<keyword evidence="1" id="KW-0343">GTPase activation</keyword>
<dbReference type="PANTHER" id="PTHR20913">
    <property type="entry name" value="TBC1 DOMAIN FAMILY MEMBER 20/GTPASE"/>
    <property type="match status" value="1"/>
</dbReference>
<evidence type="ECO:0000259" key="4">
    <source>
        <dbReference type="PROSITE" id="PS50086"/>
    </source>
</evidence>
<dbReference type="AlphaFoldDB" id="A0A1C7NCD6"/>
<keyword evidence="6" id="KW-1185">Reference proteome</keyword>
<dbReference type="InterPro" id="IPR045913">
    <property type="entry name" value="TBC20/Gyp8-like"/>
</dbReference>
<feature type="region of interest" description="Disordered" evidence="2">
    <location>
        <begin position="1"/>
        <end position="25"/>
    </location>
</feature>
<evidence type="ECO:0000256" key="1">
    <source>
        <dbReference type="ARBA" id="ARBA00022468"/>
    </source>
</evidence>
<comment type="caution">
    <text evidence="5">The sequence shown here is derived from an EMBL/GenBank/DDBJ whole genome shotgun (WGS) entry which is preliminary data.</text>
</comment>
<dbReference type="EMBL" id="LUGH01000272">
    <property type="protein sequence ID" value="OBZ86782.1"/>
    <property type="molecule type" value="Genomic_DNA"/>
</dbReference>
<dbReference type="PANTHER" id="PTHR20913:SF7">
    <property type="entry name" value="RE60063P"/>
    <property type="match status" value="1"/>
</dbReference>
<dbReference type="InParanoid" id="A0A1C7NCD6"/>
<dbReference type="Proteomes" id="UP000093000">
    <property type="component" value="Unassembled WGS sequence"/>
</dbReference>
<dbReference type="Pfam" id="PF00566">
    <property type="entry name" value="RabGAP-TBC"/>
    <property type="match status" value="1"/>
</dbReference>
<evidence type="ECO:0000256" key="2">
    <source>
        <dbReference type="SAM" id="MobiDB-lite"/>
    </source>
</evidence>
<feature type="compositionally biased region" description="Basic residues" evidence="2">
    <location>
        <begin position="1"/>
        <end position="17"/>
    </location>
</feature>
<keyword evidence="3" id="KW-1133">Transmembrane helix</keyword>
<dbReference type="InterPro" id="IPR035969">
    <property type="entry name" value="Rab-GAP_TBC_sf"/>
</dbReference>
<feature type="transmembrane region" description="Helical" evidence="3">
    <location>
        <begin position="392"/>
        <end position="411"/>
    </location>
</feature>
<reference evidence="5 6" key="1">
    <citation type="submission" date="2016-03" db="EMBL/GenBank/DDBJ databases">
        <title>Choanephora cucurbitarum.</title>
        <authorList>
            <person name="Min B."/>
            <person name="Park H."/>
            <person name="Park J.-H."/>
            <person name="Shin H.-D."/>
            <person name="Choi I.-G."/>
        </authorList>
    </citation>
    <scope>NUCLEOTIDE SEQUENCE [LARGE SCALE GENOMIC DNA]</scope>
    <source>
        <strain evidence="5 6">KUS-F28377</strain>
    </source>
</reference>
<accession>A0A1C7NCD6</accession>
<name>A0A1C7NCD6_9FUNG</name>
<dbReference type="InterPro" id="IPR000195">
    <property type="entry name" value="Rab-GAP-TBC_dom"/>
</dbReference>